<feature type="transmembrane region" description="Helical" evidence="2">
    <location>
        <begin position="424"/>
        <end position="442"/>
    </location>
</feature>
<keyword evidence="2" id="KW-0812">Transmembrane</keyword>
<feature type="transmembrane region" description="Helical" evidence="2">
    <location>
        <begin position="846"/>
        <end position="866"/>
    </location>
</feature>
<proteinExistence type="predicted"/>
<feature type="transmembrane region" description="Helical" evidence="2">
    <location>
        <begin position="813"/>
        <end position="834"/>
    </location>
</feature>
<dbReference type="RefSeq" id="WP_253742124.1">
    <property type="nucleotide sequence ID" value="NZ_BAABKA010000036.1"/>
</dbReference>
<feature type="transmembrane region" description="Helical" evidence="2">
    <location>
        <begin position="477"/>
        <end position="498"/>
    </location>
</feature>
<feature type="transmembrane region" description="Helical" evidence="2">
    <location>
        <begin position="589"/>
        <end position="608"/>
    </location>
</feature>
<keyword evidence="4" id="KW-1185">Reference proteome</keyword>
<feature type="region of interest" description="Disordered" evidence="1">
    <location>
        <begin position="35"/>
        <end position="58"/>
    </location>
</feature>
<evidence type="ECO:0000313" key="3">
    <source>
        <dbReference type="EMBL" id="MCP2355452.1"/>
    </source>
</evidence>
<feature type="transmembrane region" description="Helical" evidence="2">
    <location>
        <begin position="886"/>
        <end position="908"/>
    </location>
</feature>
<keyword evidence="2" id="KW-1133">Transmembrane helix</keyword>
<feature type="transmembrane region" description="Helical" evidence="2">
    <location>
        <begin position="391"/>
        <end position="412"/>
    </location>
</feature>
<sequence>MAGRSSRVLRGSLAAVAMLAVFGAGLWTVSRIDPATAPPRAEPTAEPAGETPEEEPLQVTVEPRRVPAGTREVRVTAMCTAPAGEVAAQSGAFADIRGFARSPSGAAMSADATLDPALPPGRHHVFARCGTRFGAAELEISPGRGRPERSGPERSATTRIALAPARPGDWRDHPDGEPAGTPLDPGSTLVRVQITHEVRVPADDPEVAAVRAGAAGRDPGWFVAERLGVFEVVASEFLLQLAYATPVVRTESGSREAVITYTGLYYGALSANTNRAVGVEYRPPEGGTAPRPTAHEIVLTATGWTVAGVSGPPPLAQDAHLLRLNGGDSHIKVAFAEDGRNASVAHYVTQDGGIAAHLEGSDSEEYEAELHDAPAPDDWWTEEPFTFLGRVWKALLTVGLVAAGLTLLYSLARALGGAWWRRPRNGVLAALVVGGSGVSWFGSEAVSVEGAALAIVAGVPALALHSTYRAARGHSDLPVQAAALFGALAGLVLAAWPLAASFGAWPAAGVLAVAAGAAGVTVAVPGQRRRLPLAGLTLLAAGAMLSGMAVLSGLTPPHLLWQGLLVLGWAALVFGWVSEASHRWSAASAVRWVVAASVVLGVQVYATIMLDSRSSWMTLEWDDLLGVAGTVAFMGVPLLALVMLVVRVRRLGQGPAGLTEPAAFHTAMFFLLLMRVQAGGPASGLLVLLVWAGVFVLLPPPRAELLRPVQPEEHRLLVRDLIKRRSARAALTALLRDPGEGDDFEQRRQALEQAGDERDGPLDPDLALTTLAGRTPWQNGLASLGVGAVLSLPYSVVRIAESVRGQQSSATELAAAVLALLSLPVLSMVFGYFYPRVRGTHPIAKSLAFFLTALLVELPTYGYTLVMATIAQSDLPVLELPTTDEALVGVLVAVGNIAVVSIGLGLWWEWRLMWLAGEPWGRIRDVRTLRALAAPLAAVAIAIATTAATALVSNVIAPLPSGPAVESSPAPSRTP</sequence>
<gene>
    <name evidence="3" type="ORF">HD597_002472</name>
</gene>
<name>A0A9X2GD39_9ACTN</name>
<dbReference type="EMBL" id="JAMZEB010000002">
    <property type="protein sequence ID" value="MCP2355452.1"/>
    <property type="molecule type" value="Genomic_DNA"/>
</dbReference>
<feature type="transmembrane region" description="Helical" evidence="2">
    <location>
        <begin position="682"/>
        <end position="698"/>
    </location>
</feature>
<dbReference type="Proteomes" id="UP001139648">
    <property type="component" value="Unassembled WGS sequence"/>
</dbReference>
<dbReference type="AlphaFoldDB" id="A0A9X2GD39"/>
<organism evidence="3 4">
    <name type="scientific">Nonomuraea thailandensis</name>
    <dbReference type="NCBI Taxonomy" id="1188745"/>
    <lineage>
        <taxon>Bacteria</taxon>
        <taxon>Bacillati</taxon>
        <taxon>Actinomycetota</taxon>
        <taxon>Actinomycetes</taxon>
        <taxon>Streptosporangiales</taxon>
        <taxon>Streptosporangiaceae</taxon>
        <taxon>Nonomuraea</taxon>
    </lineage>
</organism>
<comment type="caution">
    <text evidence="3">The sequence shown here is derived from an EMBL/GenBank/DDBJ whole genome shotgun (WGS) entry which is preliminary data.</text>
</comment>
<protein>
    <submittedName>
        <fullName evidence="3">Uncharacterized protein</fullName>
    </submittedName>
</protein>
<evidence type="ECO:0000313" key="4">
    <source>
        <dbReference type="Proteomes" id="UP001139648"/>
    </source>
</evidence>
<feature type="transmembrane region" description="Helical" evidence="2">
    <location>
        <begin position="624"/>
        <end position="646"/>
    </location>
</feature>
<keyword evidence="2" id="KW-0472">Membrane</keyword>
<accession>A0A9X2GD39</accession>
<feature type="transmembrane region" description="Helical" evidence="2">
    <location>
        <begin position="448"/>
        <end position="465"/>
    </location>
</feature>
<evidence type="ECO:0000256" key="1">
    <source>
        <dbReference type="SAM" id="MobiDB-lite"/>
    </source>
</evidence>
<feature type="transmembrane region" description="Helical" evidence="2">
    <location>
        <begin position="531"/>
        <end position="553"/>
    </location>
</feature>
<evidence type="ECO:0000256" key="2">
    <source>
        <dbReference type="SAM" id="Phobius"/>
    </source>
</evidence>
<feature type="transmembrane region" description="Helical" evidence="2">
    <location>
        <begin position="929"/>
        <end position="952"/>
    </location>
</feature>
<feature type="transmembrane region" description="Helical" evidence="2">
    <location>
        <begin position="504"/>
        <end position="524"/>
    </location>
</feature>
<feature type="region of interest" description="Disordered" evidence="1">
    <location>
        <begin position="138"/>
        <end position="187"/>
    </location>
</feature>
<feature type="transmembrane region" description="Helical" evidence="2">
    <location>
        <begin position="559"/>
        <end position="577"/>
    </location>
</feature>
<reference evidence="3" key="1">
    <citation type="submission" date="2022-06" db="EMBL/GenBank/DDBJ databases">
        <title>Sequencing the genomes of 1000 actinobacteria strains.</title>
        <authorList>
            <person name="Klenk H.-P."/>
        </authorList>
    </citation>
    <scope>NUCLEOTIDE SEQUENCE</scope>
    <source>
        <strain evidence="3">DSM 46694</strain>
    </source>
</reference>